<keyword evidence="7" id="KW-0732">Signal</keyword>
<reference evidence="10" key="1">
    <citation type="submission" date="2019-04" db="EMBL/GenBank/DDBJ databases">
        <title>Draft genome sequence of Pseudonocardiaceae bacterium SL3-2-4.</title>
        <authorList>
            <person name="Ningsih F."/>
            <person name="Yokota A."/>
            <person name="Sakai Y."/>
            <person name="Nanatani K."/>
            <person name="Yabe S."/>
            <person name="Oetari A."/>
            <person name="Sjamsuridzal W."/>
        </authorList>
    </citation>
    <scope>NUCLEOTIDE SEQUENCE [LARGE SCALE GENOMIC DNA]</scope>
    <source>
        <strain evidence="10">SL3-2-4</strain>
    </source>
</reference>
<dbReference type="AlphaFoldDB" id="A0A4D4J191"/>
<dbReference type="Proteomes" id="UP000298860">
    <property type="component" value="Unassembled WGS sequence"/>
</dbReference>
<dbReference type="GO" id="GO:0003755">
    <property type="term" value="F:peptidyl-prolyl cis-trans isomerase activity"/>
    <property type="evidence" value="ECO:0007669"/>
    <property type="project" value="UniProtKB-UniRule"/>
</dbReference>
<comment type="similarity">
    <text evidence="2 6">Belongs to the FKBP-type PPIase family.</text>
</comment>
<evidence type="ECO:0000256" key="4">
    <source>
        <dbReference type="ARBA" id="ARBA00023235"/>
    </source>
</evidence>
<evidence type="ECO:0000256" key="1">
    <source>
        <dbReference type="ARBA" id="ARBA00000971"/>
    </source>
</evidence>
<feature type="domain" description="PPIase FKBP-type" evidence="8">
    <location>
        <begin position="94"/>
        <end position="184"/>
    </location>
</feature>
<evidence type="ECO:0000256" key="2">
    <source>
        <dbReference type="ARBA" id="ARBA00006577"/>
    </source>
</evidence>
<evidence type="ECO:0000256" key="3">
    <source>
        <dbReference type="ARBA" id="ARBA00023110"/>
    </source>
</evidence>
<comment type="catalytic activity">
    <reaction evidence="1 5 6">
        <text>[protein]-peptidylproline (omega=180) = [protein]-peptidylproline (omega=0)</text>
        <dbReference type="Rhea" id="RHEA:16237"/>
        <dbReference type="Rhea" id="RHEA-COMP:10747"/>
        <dbReference type="Rhea" id="RHEA-COMP:10748"/>
        <dbReference type="ChEBI" id="CHEBI:83833"/>
        <dbReference type="ChEBI" id="CHEBI:83834"/>
        <dbReference type="EC" id="5.2.1.8"/>
    </reaction>
</comment>
<dbReference type="InterPro" id="IPR001179">
    <property type="entry name" value="PPIase_FKBP_dom"/>
</dbReference>
<dbReference type="EMBL" id="BJFL01000002">
    <property type="protein sequence ID" value="GDY28920.1"/>
    <property type="molecule type" value="Genomic_DNA"/>
</dbReference>
<keyword evidence="10" id="KW-1185">Reference proteome</keyword>
<dbReference type="PANTHER" id="PTHR43811:SF19">
    <property type="entry name" value="39 KDA FK506-BINDING NUCLEAR PROTEIN"/>
    <property type="match status" value="1"/>
</dbReference>
<evidence type="ECO:0000256" key="6">
    <source>
        <dbReference type="RuleBase" id="RU003915"/>
    </source>
</evidence>
<organism evidence="9 10">
    <name type="scientific">Gandjariella thermophila</name>
    <dbReference type="NCBI Taxonomy" id="1931992"/>
    <lineage>
        <taxon>Bacteria</taxon>
        <taxon>Bacillati</taxon>
        <taxon>Actinomycetota</taxon>
        <taxon>Actinomycetes</taxon>
        <taxon>Pseudonocardiales</taxon>
        <taxon>Pseudonocardiaceae</taxon>
        <taxon>Gandjariella</taxon>
    </lineage>
</organism>
<proteinExistence type="inferred from homology"/>
<feature type="signal peptide" evidence="7">
    <location>
        <begin position="1"/>
        <end position="17"/>
    </location>
</feature>
<evidence type="ECO:0000259" key="8">
    <source>
        <dbReference type="PROSITE" id="PS50059"/>
    </source>
</evidence>
<evidence type="ECO:0000313" key="9">
    <source>
        <dbReference type="EMBL" id="GDY28920.1"/>
    </source>
</evidence>
<evidence type="ECO:0000256" key="5">
    <source>
        <dbReference type="PROSITE-ProRule" id="PRU00277"/>
    </source>
</evidence>
<evidence type="ECO:0000313" key="10">
    <source>
        <dbReference type="Proteomes" id="UP000298860"/>
    </source>
</evidence>
<dbReference type="EC" id="5.2.1.8" evidence="6"/>
<dbReference type="Gene3D" id="3.10.50.40">
    <property type="match status" value="1"/>
</dbReference>
<gene>
    <name evidence="9" type="ORF">GTS_05530</name>
</gene>
<comment type="caution">
    <text evidence="9">The sequence shown here is derived from an EMBL/GenBank/DDBJ whole genome shotgun (WGS) entry which is preliminary data.</text>
</comment>
<dbReference type="PROSITE" id="PS50059">
    <property type="entry name" value="FKBP_PPIASE"/>
    <property type="match status" value="1"/>
</dbReference>
<protein>
    <recommendedName>
        <fullName evidence="6">Peptidyl-prolyl cis-trans isomerase</fullName>
        <ecNumber evidence="6">5.2.1.8</ecNumber>
    </recommendedName>
</protein>
<dbReference type="PANTHER" id="PTHR43811">
    <property type="entry name" value="FKBP-TYPE PEPTIDYL-PROLYL CIS-TRANS ISOMERASE FKPA"/>
    <property type="match status" value="1"/>
</dbReference>
<sequence length="185" mass="18948">MRIPVRVAFLTAAVALAVSTAACSNSERDAPASASTQSAPVVPAGGRQCTVDDITVSGPVGQKPTINIPADCSPPSQLVEKDLAGGTGPAVKPGDHVEVNYDLVSWSDRTEQDSSWQGGTAKPLSVDNIGQAKLIAGWNEGLIGAKQGGRRLLVVPPGKGYPNGSGPIKPGETLVFVIDVVKTGR</sequence>
<dbReference type="InterPro" id="IPR046357">
    <property type="entry name" value="PPIase_dom_sf"/>
</dbReference>
<name>A0A4D4J191_9PSEU</name>
<keyword evidence="3 5" id="KW-0697">Rotamase</keyword>
<accession>A0A4D4J191</accession>
<dbReference type="RefSeq" id="WP_137812119.1">
    <property type="nucleotide sequence ID" value="NZ_BJFL01000002.1"/>
</dbReference>
<feature type="chain" id="PRO_5038576620" description="Peptidyl-prolyl cis-trans isomerase" evidence="7">
    <location>
        <begin position="18"/>
        <end position="185"/>
    </location>
</feature>
<dbReference type="PROSITE" id="PS51257">
    <property type="entry name" value="PROKAR_LIPOPROTEIN"/>
    <property type="match status" value="1"/>
</dbReference>
<dbReference type="SUPFAM" id="SSF54534">
    <property type="entry name" value="FKBP-like"/>
    <property type="match status" value="1"/>
</dbReference>
<dbReference type="OrthoDB" id="25996at2"/>
<dbReference type="Pfam" id="PF00254">
    <property type="entry name" value="FKBP_C"/>
    <property type="match status" value="1"/>
</dbReference>
<evidence type="ECO:0000256" key="7">
    <source>
        <dbReference type="SAM" id="SignalP"/>
    </source>
</evidence>
<keyword evidence="4 5" id="KW-0413">Isomerase</keyword>